<reference evidence="8" key="1">
    <citation type="journal article" date="2021" name="Nat. Commun.">
        <title>Genetic determinants of endophytism in the Arabidopsis root mycobiome.</title>
        <authorList>
            <person name="Mesny F."/>
            <person name="Miyauchi S."/>
            <person name="Thiergart T."/>
            <person name="Pickel B."/>
            <person name="Atanasova L."/>
            <person name="Karlsson M."/>
            <person name="Huettel B."/>
            <person name="Barry K.W."/>
            <person name="Haridas S."/>
            <person name="Chen C."/>
            <person name="Bauer D."/>
            <person name="Andreopoulos W."/>
            <person name="Pangilinan J."/>
            <person name="LaButti K."/>
            <person name="Riley R."/>
            <person name="Lipzen A."/>
            <person name="Clum A."/>
            <person name="Drula E."/>
            <person name="Henrissat B."/>
            <person name="Kohler A."/>
            <person name="Grigoriev I.V."/>
            <person name="Martin F.M."/>
            <person name="Hacquard S."/>
        </authorList>
    </citation>
    <scope>NUCLEOTIDE SEQUENCE</scope>
    <source>
        <strain evidence="8">MPI-CAGE-AT-0016</strain>
    </source>
</reference>
<dbReference type="GO" id="GO:0005634">
    <property type="term" value="C:nucleus"/>
    <property type="evidence" value="ECO:0007669"/>
    <property type="project" value="UniProtKB-SubCell"/>
</dbReference>
<evidence type="ECO:0000256" key="1">
    <source>
        <dbReference type="ARBA" id="ARBA00023015"/>
    </source>
</evidence>
<organism evidence="8 9">
    <name type="scientific">Plectosphaerella cucumerina</name>
    <dbReference type="NCBI Taxonomy" id="40658"/>
    <lineage>
        <taxon>Eukaryota</taxon>
        <taxon>Fungi</taxon>
        <taxon>Dikarya</taxon>
        <taxon>Ascomycota</taxon>
        <taxon>Pezizomycotina</taxon>
        <taxon>Sordariomycetes</taxon>
        <taxon>Hypocreomycetidae</taxon>
        <taxon>Glomerellales</taxon>
        <taxon>Plectosphaerellaceae</taxon>
        <taxon>Plectosphaerella</taxon>
    </lineage>
</organism>
<feature type="domain" description="Alpha box" evidence="7">
    <location>
        <begin position="88"/>
        <end position="143"/>
    </location>
</feature>
<dbReference type="Pfam" id="PF04769">
    <property type="entry name" value="MATalpha_HMGbox"/>
    <property type="match status" value="1"/>
</dbReference>
<evidence type="ECO:0000256" key="5">
    <source>
        <dbReference type="RuleBase" id="RU003516"/>
    </source>
</evidence>
<gene>
    <name evidence="8" type="ORF">B0T11DRAFT_355223</name>
</gene>
<name>A0A8K0T960_9PEZI</name>
<evidence type="ECO:0000313" key="8">
    <source>
        <dbReference type="EMBL" id="KAH7358586.1"/>
    </source>
</evidence>
<sequence length="423" mass="46831">MPNSKAFAMDDQPYYDLSTQDGLMAFVGTFPPQLIVDFVSQNINGNFLQDLAAFGHQAQSQAAASSVASDNDEIIPDEVVETVASETKPLRPLNAFMGFRSWYSKILPDAQQKDISSFITKLWAQDVYRNEWILIAKLYSSVRDTVGKKNITLKSFLSHACPIMQIIAPEHYLKTFNWTVSINELGDRTLQQDSTAAKNAAPISNQGSPTTEMELLQAILNDGFMPKYAPMLLERLAGNANGLMTTSRGNRMQEFVQALMDDPTGTAAQVLGSATPVITNTAEVEDLSALNDSYILDENELSHYPVNMAQELQSQHAFNIDRSVGAQFEYLENTSINTASFGAGNQIVFENQPLARTFEQSGFHQVAPSSMNGVPHPNGFSADFIHHGALLNFPLSRDHQEEPVSPDDQYQHSVGNNNNFRYF</sequence>
<protein>
    <submittedName>
        <fullName evidence="8">Mating-type protein MAT alpha 1-domain-containing protein</fullName>
    </submittedName>
</protein>
<evidence type="ECO:0000259" key="7">
    <source>
        <dbReference type="PROSITE" id="PS51325"/>
    </source>
</evidence>
<evidence type="ECO:0000256" key="4">
    <source>
        <dbReference type="ARBA" id="ARBA00023242"/>
    </source>
</evidence>
<keyword evidence="2 5" id="KW-0238">DNA-binding</keyword>
<feature type="compositionally biased region" description="Polar residues" evidence="6">
    <location>
        <begin position="411"/>
        <end position="423"/>
    </location>
</feature>
<comment type="similarity">
    <text evidence="5">Belongs to the MATALPHA1 family.</text>
</comment>
<dbReference type="InterPro" id="IPR006856">
    <property type="entry name" value="MATalpha_HMGbox"/>
</dbReference>
<dbReference type="AlphaFoldDB" id="A0A8K0T960"/>
<comment type="caution">
    <text evidence="8">The sequence shown here is derived from an EMBL/GenBank/DDBJ whole genome shotgun (WGS) entry which is preliminary data.</text>
</comment>
<dbReference type="EMBL" id="JAGPXD010000004">
    <property type="protein sequence ID" value="KAH7358586.1"/>
    <property type="molecule type" value="Genomic_DNA"/>
</dbReference>
<dbReference type="PROSITE" id="PS51325">
    <property type="entry name" value="ALPHA_BOX"/>
    <property type="match status" value="1"/>
</dbReference>
<evidence type="ECO:0000256" key="2">
    <source>
        <dbReference type="ARBA" id="ARBA00023125"/>
    </source>
</evidence>
<evidence type="ECO:0000256" key="3">
    <source>
        <dbReference type="ARBA" id="ARBA00023163"/>
    </source>
</evidence>
<evidence type="ECO:0000313" key="9">
    <source>
        <dbReference type="Proteomes" id="UP000813385"/>
    </source>
</evidence>
<dbReference type="Proteomes" id="UP000813385">
    <property type="component" value="Unassembled WGS sequence"/>
</dbReference>
<feature type="region of interest" description="Disordered" evidence="6">
    <location>
        <begin position="398"/>
        <end position="423"/>
    </location>
</feature>
<evidence type="ECO:0000256" key="6">
    <source>
        <dbReference type="SAM" id="MobiDB-lite"/>
    </source>
</evidence>
<dbReference type="GO" id="GO:0045895">
    <property type="term" value="P:positive regulation of mating-type specific transcription, DNA-templated"/>
    <property type="evidence" value="ECO:0007669"/>
    <property type="project" value="InterPro"/>
</dbReference>
<proteinExistence type="inferred from homology"/>
<dbReference type="OrthoDB" id="5398665at2759"/>
<accession>A0A8K0T960</accession>
<comment type="subcellular location">
    <subcellularLocation>
        <location evidence="5">Nucleus</location>
    </subcellularLocation>
</comment>
<keyword evidence="1 5" id="KW-0805">Transcription regulation</keyword>
<keyword evidence="4 5" id="KW-0539">Nucleus</keyword>
<keyword evidence="3 5" id="KW-0804">Transcription</keyword>
<keyword evidence="9" id="KW-1185">Reference proteome</keyword>
<dbReference type="GO" id="GO:0008301">
    <property type="term" value="F:DNA binding, bending"/>
    <property type="evidence" value="ECO:0007669"/>
    <property type="project" value="InterPro"/>
</dbReference>